<feature type="region of interest" description="Disordered" evidence="1">
    <location>
        <begin position="1"/>
        <end position="43"/>
    </location>
</feature>
<dbReference type="AlphaFoldDB" id="A0A6A6V522"/>
<sequence length="1168" mass="130789">MSKRTAPEAEPKSAHDPRHFKRQRIENPADRNSPRPAAVSEHVSSARQLQNSLVFDQASAASFRKGLSLLKSFLDSILYTADRDDLPRKRAILREFLETQKTGSRGDKDAALLPAFFQAWDSAVETNSDMLLSQVTACIALLLKVCATHVDFLEYGTLLCKAVLQLSVARKLSRSLSAPPSKENIISPTLRLLTEVTKYNEGAHAKAVYAKRDYTLEPKTLARNISLWSDNKTHSDDLQRRKPSIRSNAVRYLLTHLTYQDELAKTELLSNRMVLRSLFDHLHADPPPLIAEILGVMKHHVFLDKAMVRSTKSAILTGRTLSNIANLYKYETSEEPTSDEHKGPQNVAHDFLCLVCTSPAYGVMLPSNGFYPPADEEDDADMFMEDAADNGYAAVMGLTEPTEGSGRVRNIILDEFIRSLRPHASTLQQELVLAIFKACPELIAPYFHLREAFNFDAKLTSTWIGYSAFIYRTIELPVPQQLGAKRIHRDYPPSASVVIQSIVPQPMTQQVLTKCLNSSAELINLFAIRLLIIAFHKLQKVLQEYDAASASNSSQAWQQGRRTLLAEFSRRCPPIKTVILAFKRPVFQKNLLRESIVRLIRSYYEVLPQAALQEKFDVSVPLCNALLQAGQTDQDSAHKAFKVMELEHWIQIARHASSMRWWQKDKTLPYSPFIMLLKLIVTSTEGDLYKGIKSLLSDMLRDQEMLQFDTQPHALDGLLASLVPCSGLASPPHEVLEFLDSCCAFFTKKPIKYLDDLDVRREQSRDGVVYGPISPVVMTLVEQWPFKGGKPEKGNPAEPIAQWLAKLLYLLKLIGEDESLLASVRDSLVSSADTAYQQVLNDAFLWKMGKESAKEALKSATGADFSSPAASSSPSQSQQLPATAPKAFVPDDSELPPGEDEKHTGLNRWRKKDVEEAMDDGDIGELLLCLCSKHAEIRLQALSGVRQLIATIDGREDGDLLQLKLLLGEAHETAVHDLNTKPLPYVGGVFAARAATVLADPSHFMYGKINEFLMKRPEWNVGNIPLYFARNIINTEADQDGSYHQEVDWYLDYVFDSLRTAEDMEIFRTKNIFERLLSFYVSASCSVLAKEKIVRLLLRAAAVGGSTTLITRCGILSWIQIQLVNSDRRQGLLRRLAEKVWENCDKEKVREWSGGTMEACVAAITQAA</sequence>
<evidence type="ECO:0000313" key="5">
    <source>
        <dbReference type="EMBL" id="KAF2744297.1"/>
    </source>
</evidence>
<dbReference type="Pfam" id="PF11707">
    <property type="entry name" value="Npa1"/>
    <property type="match status" value="1"/>
</dbReference>
<dbReference type="InterPro" id="IPR059018">
    <property type="entry name" value="HEAT_URB1"/>
</dbReference>
<gene>
    <name evidence="5" type="ORF">M011DRAFT_470710</name>
</gene>
<evidence type="ECO:0000259" key="2">
    <source>
        <dbReference type="Pfam" id="PF11707"/>
    </source>
</evidence>
<evidence type="ECO:0008006" key="7">
    <source>
        <dbReference type="Google" id="ProtNLM"/>
    </source>
</evidence>
<dbReference type="OrthoDB" id="72892at2759"/>
<dbReference type="GO" id="GO:0005730">
    <property type="term" value="C:nucleolus"/>
    <property type="evidence" value="ECO:0007669"/>
    <property type="project" value="TreeGrafter"/>
</dbReference>
<dbReference type="EMBL" id="MU006590">
    <property type="protein sequence ID" value="KAF2744297.1"/>
    <property type="molecule type" value="Genomic_DNA"/>
</dbReference>
<proteinExistence type="predicted"/>
<dbReference type="GO" id="GO:0000463">
    <property type="term" value="P:maturation of LSU-rRNA from tricistronic rRNA transcript (SSU-rRNA, 5.8S rRNA, LSU-rRNA)"/>
    <property type="evidence" value="ECO:0007669"/>
    <property type="project" value="TreeGrafter"/>
</dbReference>
<organism evidence="5 6">
    <name type="scientific">Sporormia fimetaria CBS 119925</name>
    <dbReference type="NCBI Taxonomy" id="1340428"/>
    <lineage>
        <taxon>Eukaryota</taxon>
        <taxon>Fungi</taxon>
        <taxon>Dikarya</taxon>
        <taxon>Ascomycota</taxon>
        <taxon>Pezizomycotina</taxon>
        <taxon>Dothideomycetes</taxon>
        <taxon>Pleosporomycetidae</taxon>
        <taxon>Pleosporales</taxon>
        <taxon>Sporormiaceae</taxon>
        <taxon>Sporormia</taxon>
    </lineage>
</organism>
<feature type="domain" description="URB1 central HEAT repeat" evidence="4">
    <location>
        <begin position="657"/>
        <end position="839"/>
    </location>
</feature>
<feature type="region of interest" description="Disordered" evidence="1">
    <location>
        <begin position="863"/>
        <end position="909"/>
    </location>
</feature>
<dbReference type="Pfam" id="PF26140">
    <property type="entry name" value="HEAT_URB1"/>
    <property type="match status" value="1"/>
</dbReference>
<evidence type="ECO:0000313" key="6">
    <source>
        <dbReference type="Proteomes" id="UP000799440"/>
    </source>
</evidence>
<dbReference type="GO" id="GO:0000466">
    <property type="term" value="P:maturation of 5.8S rRNA from tricistronic rRNA transcript (SSU-rRNA, 5.8S rRNA, LSU-rRNA)"/>
    <property type="evidence" value="ECO:0007669"/>
    <property type="project" value="TreeGrafter"/>
</dbReference>
<dbReference type="Proteomes" id="UP000799440">
    <property type="component" value="Unassembled WGS sequence"/>
</dbReference>
<feature type="domain" description="URB1 N-terminal" evidence="2">
    <location>
        <begin position="116"/>
        <end position="466"/>
    </location>
</feature>
<dbReference type="InterPro" id="IPR032436">
    <property type="entry name" value="URB1_C"/>
</dbReference>
<feature type="compositionally biased region" description="Basic and acidic residues" evidence="1">
    <location>
        <begin position="1"/>
        <end position="33"/>
    </location>
</feature>
<dbReference type="InterPro" id="IPR039844">
    <property type="entry name" value="URB1"/>
</dbReference>
<dbReference type="PANTHER" id="PTHR13500:SF0">
    <property type="entry name" value="NUCLEOLAR PRE-RIBOSOMAL-ASSOCIATED PROTEIN 1"/>
    <property type="match status" value="1"/>
</dbReference>
<feature type="domain" description="URB1 C-terminal" evidence="3">
    <location>
        <begin position="924"/>
        <end position="1118"/>
    </location>
</feature>
<evidence type="ECO:0000259" key="4">
    <source>
        <dbReference type="Pfam" id="PF26140"/>
    </source>
</evidence>
<evidence type="ECO:0000256" key="1">
    <source>
        <dbReference type="SAM" id="MobiDB-lite"/>
    </source>
</evidence>
<feature type="compositionally biased region" description="Low complexity" evidence="1">
    <location>
        <begin position="866"/>
        <end position="882"/>
    </location>
</feature>
<keyword evidence="6" id="KW-1185">Reference proteome</keyword>
<dbReference type="Pfam" id="PF16201">
    <property type="entry name" value="NopRA1"/>
    <property type="match status" value="1"/>
</dbReference>
<accession>A0A6A6V522</accession>
<reference evidence="5" key="1">
    <citation type="journal article" date="2020" name="Stud. Mycol.">
        <title>101 Dothideomycetes genomes: a test case for predicting lifestyles and emergence of pathogens.</title>
        <authorList>
            <person name="Haridas S."/>
            <person name="Albert R."/>
            <person name="Binder M."/>
            <person name="Bloem J."/>
            <person name="Labutti K."/>
            <person name="Salamov A."/>
            <person name="Andreopoulos B."/>
            <person name="Baker S."/>
            <person name="Barry K."/>
            <person name="Bills G."/>
            <person name="Bluhm B."/>
            <person name="Cannon C."/>
            <person name="Castanera R."/>
            <person name="Culley D."/>
            <person name="Daum C."/>
            <person name="Ezra D."/>
            <person name="Gonzalez J."/>
            <person name="Henrissat B."/>
            <person name="Kuo A."/>
            <person name="Liang C."/>
            <person name="Lipzen A."/>
            <person name="Lutzoni F."/>
            <person name="Magnuson J."/>
            <person name="Mondo S."/>
            <person name="Nolan M."/>
            <person name="Ohm R."/>
            <person name="Pangilinan J."/>
            <person name="Park H.-J."/>
            <person name="Ramirez L."/>
            <person name="Alfaro M."/>
            <person name="Sun H."/>
            <person name="Tritt A."/>
            <person name="Yoshinaga Y."/>
            <person name="Zwiers L.-H."/>
            <person name="Turgeon B."/>
            <person name="Goodwin S."/>
            <person name="Spatafora J."/>
            <person name="Crous P."/>
            <person name="Grigoriev I."/>
        </authorList>
    </citation>
    <scope>NUCLEOTIDE SEQUENCE</scope>
    <source>
        <strain evidence="5">CBS 119925</strain>
    </source>
</reference>
<evidence type="ECO:0000259" key="3">
    <source>
        <dbReference type="Pfam" id="PF16201"/>
    </source>
</evidence>
<name>A0A6A6V522_9PLEO</name>
<protein>
    <recommendedName>
        <fullName evidence="7">Ribosome biogenesis protein Urb1</fullName>
    </recommendedName>
</protein>
<dbReference type="PANTHER" id="PTHR13500">
    <property type="entry name" value="NUCLEOLAR PRERIBOSOMAL-ASSOCIATED PROTEIN 1"/>
    <property type="match status" value="1"/>
</dbReference>
<dbReference type="InterPro" id="IPR021714">
    <property type="entry name" value="URB1_N"/>
</dbReference>